<dbReference type="Gene3D" id="2.40.170.20">
    <property type="entry name" value="TonB-dependent receptor, beta-barrel domain"/>
    <property type="match status" value="1"/>
</dbReference>
<gene>
    <name evidence="14" type="ORF">LHA26_02735</name>
</gene>
<evidence type="ECO:0000256" key="10">
    <source>
        <dbReference type="ARBA" id="ARBA00023237"/>
    </source>
</evidence>
<evidence type="ECO:0000313" key="14">
    <source>
        <dbReference type="EMBL" id="USI74472.1"/>
    </source>
</evidence>
<evidence type="ECO:0000256" key="9">
    <source>
        <dbReference type="ARBA" id="ARBA00023136"/>
    </source>
</evidence>
<dbReference type="PANTHER" id="PTHR32552">
    <property type="entry name" value="FERRICHROME IRON RECEPTOR-RELATED"/>
    <property type="match status" value="1"/>
</dbReference>
<keyword evidence="7" id="KW-0406">Ion transport</keyword>
<dbReference type="PROSITE" id="PS00430">
    <property type="entry name" value="TONB_DEPENDENT_REC_1"/>
    <property type="match status" value="1"/>
</dbReference>
<evidence type="ECO:0000256" key="3">
    <source>
        <dbReference type="ARBA" id="ARBA00022452"/>
    </source>
</evidence>
<comment type="subcellular location">
    <subcellularLocation>
        <location evidence="1">Cell outer membrane</location>
        <topology evidence="1">Multi-pass membrane protein</topology>
    </subcellularLocation>
</comment>
<evidence type="ECO:0000259" key="13">
    <source>
        <dbReference type="SMART" id="SM00965"/>
    </source>
</evidence>
<keyword evidence="6" id="KW-0408">Iron</keyword>
<evidence type="ECO:0000256" key="11">
    <source>
        <dbReference type="RuleBase" id="RU003357"/>
    </source>
</evidence>
<evidence type="ECO:0000256" key="8">
    <source>
        <dbReference type="ARBA" id="ARBA00023077"/>
    </source>
</evidence>
<dbReference type="SUPFAM" id="SSF56935">
    <property type="entry name" value="Porins"/>
    <property type="match status" value="1"/>
</dbReference>
<dbReference type="Pfam" id="PF07715">
    <property type="entry name" value="Plug"/>
    <property type="match status" value="1"/>
</dbReference>
<evidence type="ECO:0000256" key="12">
    <source>
        <dbReference type="SAM" id="MobiDB-lite"/>
    </source>
</evidence>
<dbReference type="InterPro" id="IPR010916">
    <property type="entry name" value="TonB_box_CS"/>
</dbReference>
<evidence type="ECO:0000313" key="15">
    <source>
        <dbReference type="Proteomes" id="UP001056937"/>
    </source>
</evidence>
<feature type="region of interest" description="Disordered" evidence="12">
    <location>
        <begin position="88"/>
        <end position="107"/>
    </location>
</feature>
<feature type="domain" description="Secretin/TonB short N-terminal" evidence="13">
    <location>
        <begin position="37"/>
        <end position="88"/>
    </location>
</feature>
<keyword evidence="3" id="KW-1134">Transmembrane beta strand</keyword>
<proteinExistence type="inferred from homology"/>
<evidence type="ECO:0000256" key="1">
    <source>
        <dbReference type="ARBA" id="ARBA00004571"/>
    </source>
</evidence>
<dbReference type="SMART" id="SM00965">
    <property type="entry name" value="STN"/>
    <property type="match status" value="1"/>
</dbReference>
<dbReference type="Pfam" id="PF00593">
    <property type="entry name" value="TonB_dep_Rec_b-barrel"/>
    <property type="match status" value="1"/>
</dbReference>
<dbReference type="InterPro" id="IPR000531">
    <property type="entry name" value="Beta-barrel_TonB"/>
</dbReference>
<dbReference type="RefSeq" id="WP_252168275.1">
    <property type="nucleotide sequence ID" value="NZ_CP084930.1"/>
</dbReference>
<dbReference type="Proteomes" id="UP001056937">
    <property type="component" value="Chromosome 1"/>
</dbReference>
<dbReference type="Gene3D" id="3.55.50.30">
    <property type="match status" value="1"/>
</dbReference>
<keyword evidence="8 11" id="KW-0798">TonB box</keyword>
<dbReference type="InterPro" id="IPR012910">
    <property type="entry name" value="Plug_dom"/>
</dbReference>
<sequence length="766" mass="79833">MLASAAMAAGAAPKRPIATEAGPLGAAVRAIGSQAGVTIGIADPGLAALRVRAVRGRLDAATALARLVRGTGAAIVRGADDSFRIVPRAAPPSRRAPPASAASATTTPAADTIVVTGSKRGEVLATYAGSVGLVAVSDLRPNRLAHGSEALIEVQPVLSATHLGPGRNKLFVRGIADSSFNGPTESTVGQYLGEVRLNYNAPDPDLALYDIQSVEILEGPQGTLYGAGSLGGIIRLVPTPPDLDKAALSISGGVSATAHGAPGGDGAVIGNLPFAGGAAALRAVVYGDRDGGYVDDPLRRRADINSTTIAGGRGTLRVAPGDGWTIDLGGVVQQIDSRDGQYSERGLPPLQRESRIAQPFDNDYALASLVARRRWGATELVSASSAVFHDLESVFDASGTGAAAAPMRYIEDNRIRILTNETRLSRRADDGGGWVLGLELLHSASRLTRNLGPPGEEARIVGTHNHIDEVSLYGEATRPVARALFATLGGRLAYTAIANEGRDTLDPGDLHRHGLSLLPSAGLLWRVAPRLAFYVRYQQGYRPGGLSAQRATTERFRPDRVTSAELGARLGGAGDRLRASAAVSYTRWTNIQADLVGTDGLPLTANIGSGRIVALEAQLAWRLVAGLSVEGAMFINDSNLSRPTAAFAGERDATLPNIADAVARLGLRARPRLFGRTVELTGFAHYVGRSRLGVGPVFAVPQDRYVNLTAGLSVPLGRVTLSLDGDNLTDHRGNIFALGNPFGASAGRQITTLRPRTIRLGAGLAF</sequence>
<dbReference type="InterPro" id="IPR011662">
    <property type="entry name" value="Secretin/TonB_short_N"/>
</dbReference>
<evidence type="ECO:0000256" key="7">
    <source>
        <dbReference type="ARBA" id="ARBA00023065"/>
    </source>
</evidence>
<dbReference type="InterPro" id="IPR039426">
    <property type="entry name" value="TonB-dep_rcpt-like"/>
</dbReference>
<keyword evidence="5" id="KW-0812">Transmembrane</keyword>
<dbReference type="PANTHER" id="PTHR32552:SF81">
    <property type="entry name" value="TONB-DEPENDENT OUTER MEMBRANE RECEPTOR"/>
    <property type="match status" value="1"/>
</dbReference>
<keyword evidence="15" id="KW-1185">Reference proteome</keyword>
<keyword evidence="9 11" id="KW-0472">Membrane</keyword>
<organism evidence="14 15">
    <name type="scientific">Sphingomonas morindae</name>
    <dbReference type="NCBI Taxonomy" id="1541170"/>
    <lineage>
        <taxon>Bacteria</taxon>
        <taxon>Pseudomonadati</taxon>
        <taxon>Pseudomonadota</taxon>
        <taxon>Alphaproteobacteria</taxon>
        <taxon>Sphingomonadales</taxon>
        <taxon>Sphingomonadaceae</taxon>
        <taxon>Sphingomonas</taxon>
    </lineage>
</organism>
<keyword evidence="14" id="KW-0675">Receptor</keyword>
<dbReference type="EMBL" id="CP084930">
    <property type="protein sequence ID" value="USI74472.1"/>
    <property type="molecule type" value="Genomic_DNA"/>
</dbReference>
<evidence type="ECO:0000256" key="6">
    <source>
        <dbReference type="ARBA" id="ARBA00023004"/>
    </source>
</evidence>
<keyword evidence="4" id="KW-0410">Iron transport</keyword>
<evidence type="ECO:0000256" key="2">
    <source>
        <dbReference type="ARBA" id="ARBA00022448"/>
    </source>
</evidence>
<dbReference type="InterPro" id="IPR036942">
    <property type="entry name" value="Beta-barrel_TonB_sf"/>
</dbReference>
<evidence type="ECO:0000256" key="5">
    <source>
        <dbReference type="ARBA" id="ARBA00022692"/>
    </source>
</evidence>
<evidence type="ECO:0000256" key="4">
    <source>
        <dbReference type="ARBA" id="ARBA00022496"/>
    </source>
</evidence>
<comment type="similarity">
    <text evidence="11">Belongs to the TonB-dependent receptor family.</text>
</comment>
<keyword evidence="10" id="KW-0998">Cell outer membrane</keyword>
<protein>
    <submittedName>
        <fullName evidence="14">TonB-dependent receptor</fullName>
    </submittedName>
</protein>
<accession>A0ABY4XBY2</accession>
<keyword evidence="2" id="KW-0813">Transport</keyword>
<name>A0ABY4XBY2_9SPHN</name>
<reference evidence="14" key="1">
    <citation type="journal article" date="2022" name="Toxins">
        <title>Genomic Analysis of Sphingopyxis sp. USTB-05 for Biodegrading Cyanobacterial Hepatotoxins.</title>
        <authorList>
            <person name="Liu C."/>
            <person name="Xu Q."/>
            <person name="Zhao Z."/>
            <person name="Zhang H."/>
            <person name="Liu X."/>
            <person name="Yin C."/>
            <person name="Liu Y."/>
            <person name="Yan H."/>
        </authorList>
    </citation>
    <scope>NUCLEOTIDE SEQUENCE</scope>
    <source>
        <strain evidence="14">NBD5</strain>
    </source>
</reference>